<evidence type="ECO:0000256" key="1">
    <source>
        <dbReference type="ARBA" id="ARBA00004123"/>
    </source>
</evidence>
<sequence>MAYNEVPLLHGVLALSGTHLSFKLSSADVLARSHYAICLRAAKYEITRVSEGCLDRAFPLCALLIILCHLEAIGGDMRGALLTHLRAFTAILPLAWRVGRVINERLWLVLLEQFVYFSIVSDNVGLPSTAITGPDLSTRSLASSIGRQLPQSNIQGIMFGRSGHIFQLFEMIPLIQTFAQKPAETSPRHLDSEIISDFTMLEDRVLEWKVHMDSDTSDSLLSTHAELPVEVNAGLLFQCAILIFLRAAMYGPGMPSESLLAQIDSLVAEFISFSEKLDLRSKSRTLMMWPTLIVGSCARKEEHRAHLRFVLYQSPAEMYATTMTGKLLNLLWSDEGYGRSIFGPYGITTVARKHNICLSLG</sequence>
<gene>
    <name evidence="3" type="ORF">PV10_07399</name>
</gene>
<dbReference type="OMA" id="RNHLICT"/>
<dbReference type="PANTHER" id="PTHR37534">
    <property type="entry name" value="TRANSCRIPTIONAL ACTIVATOR PROTEIN UGA3"/>
    <property type="match status" value="1"/>
</dbReference>
<dbReference type="AlphaFoldDB" id="A0A0D1Z7V8"/>
<evidence type="ECO:0008006" key="5">
    <source>
        <dbReference type="Google" id="ProtNLM"/>
    </source>
</evidence>
<evidence type="ECO:0000313" key="4">
    <source>
        <dbReference type="Proteomes" id="UP000054302"/>
    </source>
</evidence>
<organism evidence="3 4">
    <name type="scientific">Exophiala mesophila</name>
    <name type="common">Black yeast-like fungus</name>
    <dbReference type="NCBI Taxonomy" id="212818"/>
    <lineage>
        <taxon>Eukaryota</taxon>
        <taxon>Fungi</taxon>
        <taxon>Dikarya</taxon>
        <taxon>Ascomycota</taxon>
        <taxon>Pezizomycotina</taxon>
        <taxon>Eurotiomycetes</taxon>
        <taxon>Chaetothyriomycetidae</taxon>
        <taxon>Chaetothyriales</taxon>
        <taxon>Herpotrichiellaceae</taxon>
        <taxon>Exophiala</taxon>
    </lineage>
</organism>
<evidence type="ECO:0000256" key="2">
    <source>
        <dbReference type="ARBA" id="ARBA00023242"/>
    </source>
</evidence>
<dbReference type="VEuPathDB" id="FungiDB:PV10_07399"/>
<dbReference type="Pfam" id="PF11951">
    <property type="entry name" value="Fungal_trans_2"/>
    <property type="match status" value="1"/>
</dbReference>
<name>A0A0D1Z7V8_EXOME</name>
<dbReference type="PANTHER" id="PTHR37534:SF46">
    <property type="entry name" value="ZN(II)2CYS6 TRANSCRIPTION FACTOR (EUROFUNG)"/>
    <property type="match status" value="1"/>
</dbReference>
<dbReference type="GO" id="GO:0005634">
    <property type="term" value="C:nucleus"/>
    <property type="evidence" value="ECO:0007669"/>
    <property type="project" value="UniProtKB-SubCell"/>
</dbReference>
<dbReference type="RefSeq" id="XP_016221628.1">
    <property type="nucleotide sequence ID" value="XM_016372296.1"/>
</dbReference>
<keyword evidence="4" id="KW-1185">Reference proteome</keyword>
<accession>A0A0D1Z7V8</accession>
<keyword evidence="2" id="KW-0539">Nucleus</keyword>
<dbReference type="STRING" id="212818.A0A0D1Z7V8"/>
<protein>
    <recommendedName>
        <fullName evidence="5">Transcription factor domain-containing protein</fullName>
    </recommendedName>
</protein>
<comment type="subcellular location">
    <subcellularLocation>
        <location evidence="1">Nucleus</location>
    </subcellularLocation>
</comment>
<dbReference type="OrthoDB" id="1919336at2759"/>
<evidence type="ECO:0000313" key="3">
    <source>
        <dbReference type="EMBL" id="KIV90054.1"/>
    </source>
</evidence>
<dbReference type="GeneID" id="27325244"/>
<reference evidence="3 4" key="1">
    <citation type="submission" date="2015-01" db="EMBL/GenBank/DDBJ databases">
        <title>The Genome Sequence of Exophiala mesophila CBS40295.</title>
        <authorList>
            <consortium name="The Broad Institute Genomics Platform"/>
            <person name="Cuomo C."/>
            <person name="de Hoog S."/>
            <person name="Gorbushina A."/>
            <person name="Stielow B."/>
            <person name="Teixiera M."/>
            <person name="Abouelleil A."/>
            <person name="Chapman S.B."/>
            <person name="Priest M."/>
            <person name="Young S.K."/>
            <person name="Wortman J."/>
            <person name="Nusbaum C."/>
            <person name="Birren B."/>
        </authorList>
    </citation>
    <scope>NUCLEOTIDE SEQUENCE [LARGE SCALE GENOMIC DNA]</scope>
    <source>
        <strain evidence="3 4">CBS 40295</strain>
    </source>
</reference>
<dbReference type="Proteomes" id="UP000054302">
    <property type="component" value="Unassembled WGS sequence"/>
</dbReference>
<dbReference type="InterPro" id="IPR021858">
    <property type="entry name" value="Fun_TF"/>
</dbReference>
<dbReference type="HOGENOM" id="CLU_023417_2_0_1"/>
<proteinExistence type="predicted"/>
<dbReference type="EMBL" id="KN847524">
    <property type="protein sequence ID" value="KIV90054.1"/>
    <property type="molecule type" value="Genomic_DNA"/>
</dbReference>